<dbReference type="Gene3D" id="3.40.630.30">
    <property type="match status" value="1"/>
</dbReference>
<evidence type="ECO:0000256" key="1">
    <source>
        <dbReference type="ARBA" id="ARBA00022679"/>
    </source>
</evidence>
<dbReference type="Pfam" id="PF13673">
    <property type="entry name" value="Acetyltransf_10"/>
    <property type="match status" value="1"/>
</dbReference>
<evidence type="ECO:0000256" key="2">
    <source>
        <dbReference type="ARBA" id="ARBA00023315"/>
    </source>
</evidence>
<accession>A0A4R4ABR7</accession>
<keyword evidence="2" id="KW-0012">Acyltransferase</keyword>
<dbReference type="RefSeq" id="WP_132229261.1">
    <property type="nucleotide sequence ID" value="NZ_NRRH01000019.1"/>
</dbReference>
<keyword evidence="1 4" id="KW-0808">Transferase</keyword>
<dbReference type="InterPro" id="IPR016181">
    <property type="entry name" value="Acyl_CoA_acyltransferase"/>
</dbReference>
<dbReference type="InterPro" id="IPR050832">
    <property type="entry name" value="Bact_Acetyltransf"/>
</dbReference>
<comment type="caution">
    <text evidence="4">The sequence shown here is derived from an EMBL/GenBank/DDBJ whole genome shotgun (WGS) entry which is preliminary data.</text>
</comment>
<evidence type="ECO:0000259" key="3">
    <source>
        <dbReference type="PROSITE" id="PS51186"/>
    </source>
</evidence>
<name>A0A4R4ABR7_MARGR</name>
<dbReference type="EMBL" id="SMDC01000004">
    <property type="protein sequence ID" value="TCW36254.1"/>
    <property type="molecule type" value="Genomic_DNA"/>
</dbReference>
<sequence>MKALATPIRQAAASDREDLARLHIASIQGLCAGHYEAEALRAWTALLTPSVYDQALAEKLVLVAEQPGHGAVGLAILDPEAAEISALYVHPEAVGKGVGTALLEAMEQRAGAAGILTLTTRATLNARGFYAARGYLDVGPGHHRLPGGVRLPCVAMTKTLG</sequence>
<dbReference type="PANTHER" id="PTHR43877">
    <property type="entry name" value="AMINOALKYLPHOSPHONATE N-ACETYLTRANSFERASE-RELATED-RELATED"/>
    <property type="match status" value="1"/>
</dbReference>
<protein>
    <submittedName>
        <fullName evidence="4">GNAT family acetyltransferase</fullName>
    </submittedName>
</protein>
<dbReference type="PROSITE" id="PS51186">
    <property type="entry name" value="GNAT"/>
    <property type="match status" value="1"/>
</dbReference>
<proteinExistence type="predicted"/>
<dbReference type="SUPFAM" id="SSF55729">
    <property type="entry name" value="Acyl-CoA N-acyltransferases (Nat)"/>
    <property type="match status" value="1"/>
</dbReference>
<feature type="domain" description="N-acetyltransferase" evidence="3">
    <location>
        <begin position="6"/>
        <end position="161"/>
    </location>
</feature>
<organism evidence="4 5">
    <name type="scientific">Marichromatium gracile</name>
    <name type="common">Chromatium gracile</name>
    <dbReference type="NCBI Taxonomy" id="1048"/>
    <lineage>
        <taxon>Bacteria</taxon>
        <taxon>Pseudomonadati</taxon>
        <taxon>Pseudomonadota</taxon>
        <taxon>Gammaproteobacteria</taxon>
        <taxon>Chromatiales</taxon>
        <taxon>Chromatiaceae</taxon>
        <taxon>Marichromatium</taxon>
    </lineage>
</organism>
<reference evidence="4 5" key="1">
    <citation type="submission" date="2019-03" db="EMBL/GenBank/DDBJ databases">
        <title>Genomic Encyclopedia of Type Strains, Phase IV (KMG-IV): sequencing the most valuable type-strain genomes for metagenomic binning, comparative biology and taxonomic classification.</title>
        <authorList>
            <person name="Goeker M."/>
        </authorList>
    </citation>
    <scope>NUCLEOTIDE SEQUENCE [LARGE SCALE GENOMIC DNA]</scope>
    <source>
        <strain evidence="4 5">DSM 203</strain>
    </source>
</reference>
<dbReference type="AlphaFoldDB" id="A0A4R4ABR7"/>
<evidence type="ECO:0000313" key="5">
    <source>
        <dbReference type="Proteomes" id="UP000295247"/>
    </source>
</evidence>
<evidence type="ECO:0000313" key="4">
    <source>
        <dbReference type="EMBL" id="TCW36254.1"/>
    </source>
</evidence>
<gene>
    <name evidence="4" type="ORF">EDC29_10437</name>
</gene>
<dbReference type="Proteomes" id="UP000295247">
    <property type="component" value="Unassembled WGS sequence"/>
</dbReference>
<dbReference type="GO" id="GO:0016747">
    <property type="term" value="F:acyltransferase activity, transferring groups other than amino-acyl groups"/>
    <property type="evidence" value="ECO:0007669"/>
    <property type="project" value="InterPro"/>
</dbReference>
<dbReference type="InterPro" id="IPR000182">
    <property type="entry name" value="GNAT_dom"/>
</dbReference>
<dbReference type="CDD" id="cd04301">
    <property type="entry name" value="NAT_SF"/>
    <property type="match status" value="1"/>
</dbReference>